<proteinExistence type="predicted"/>
<accession>A0ACC3C1P5</accession>
<protein>
    <submittedName>
        <fullName evidence="1">Uncharacterized protein</fullName>
    </submittedName>
</protein>
<comment type="caution">
    <text evidence="1">The sequence shown here is derived from an EMBL/GenBank/DDBJ whole genome shotgun (WGS) entry which is preliminary data.</text>
</comment>
<dbReference type="EMBL" id="CM020619">
    <property type="protein sequence ID" value="KAK1864055.1"/>
    <property type="molecule type" value="Genomic_DNA"/>
</dbReference>
<reference evidence="1" key="1">
    <citation type="submission" date="2019-11" db="EMBL/GenBank/DDBJ databases">
        <title>Nori genome reveals adaptations in red seaweeds to the harsh intertidal environment.</title>
        <authorList>
            <person name="Wang D."/>
            <person name="Mao Y."/>
        </authorList>
    </citation>
    <scope>NUCLEOTIDE SEQUENCE</scope>
    <source>
        <tissue evidence="1">Gametophyte</tissue>
    </source>
</reference>
<organism evidence="1 2">
    <name type="scientific">Pyropia yezoensis</name>
    <name type="common">Susabi-nori</name>
    <name type="synonym">Porphyra yezoensis</name>
    <dbReference type="NCBI Taxonomy" id="2788"/>
    <lineage>
        <taxon>Eukaryota</taxon>
        <taxon>Rhodophyta</taxon>
        <taxon>Bangiophyceae</taxon>
        <taxon>Bangiales</taxon>
        <taxon>Bangiaceae</taxon>
        <taxon>Pyropia</taxon>
    </lineage>
</organism>
<evidence type="ECO:0000313" key="1">
    <source>
        <dbReference type="EMBL" id="KAK1864055.1"/>
    </source>
</evidence>
<name>A0ACC3C1P5_PYRYE</name>
<sequence>MDALLPHRPHDATHPGGYCPRLWTTAVISTIGLAGLALLGCLGTYHVVTDRLPASSSPSAPSSSSWLPPADVSAPVQTAPKAPRATPPVGEANLLLSTRAPAVPPLRSVAVDAVAADTPRHPHYPLLGPVRKVVSEVSSPVAPDAYADRRGVRCIMSDTYRFIYIGMHKSGSSSVRGYLVDSLCGSVEERDKTGSNCTSPLLNYRDTAYNYVKCTEVPPLKFASYYVFSHVRNAWARAVSSYSYCRSHATHYISWAAWCADPDIDRGCYPVPAATSVVEHGALPSTRRGVNQHWAAQLPRLCVSPGECRVDYVGRTEELGAHLNTVIDAINAINARREPGLAPLPPYIDSMENSRLEAAPPAAWYLPRSALSAVDAAAADAEGVTPEPSCRAAIARYFAADVEAFGFTFEEIAGRNEVAELRASAGASRL</sequence>
<dbReference type="Proteomes" id="UP000798662">
    <property type="component" value="Chromosome 2"/>
</dbReference>
<keyword evidence="2" id="KW-1185">Reference proteome</keyword>
<gene>
    <name evidence="1" type="ORF">I4F81_006605</name>
</gene>
<evidence type="ECO:0000313" key="2">
    <source>
        <dbReference type="Proteomes" id="UP000798662"/>
    </source>
</evidence>